<evidence type="ECO:0000256" key="7">
    <source>
        <dbReference type="HAMAP-Rule" id="MF_01595"/>
    </source>
</evidence>
<protein>
    <recommendedName>
        <fullName evidence="7">Polyribonucleotide nucleotidyltransferase</fullName>
        <ecNumber evidence="7">2.7.7.8</ecNumber>
    </recommendedName>
    <alternativeName>
        <fullName evidence="7">Polynucleotide phosphorylase</fullName>
        <shortName evidence="7">PNPase</shortName>
    </alternativeName>
</protein>
<dbReference type="Proteomes" id="UP001242732">
    <property type="component" value="Chromosome"/>
</dbReference>
<evidence type="ECO:0000256" key="5">
    <source>
        <dbReference type="ARBA" id="ARBA00022842"/>
    </source>
</evidence>
<dbReference type="InterPro" id="IPR012340">
    <property type="entry name" value="NA-bd_OB-fold"/>
</dbReference>
<feature type="compositionally biased region" description="Low complexity" evidence="8">
    <location>
        <begin position="736"/>
        <end position="745"/>
    </location>
</feature>
<dbReference type="InterPro" id="IPR015847">
    <property type="entry name" value="ExoRNase_PH_dom2"/>
</dbReference>
<accession>A0ABY9AMS5</accession>
<evidence type="ECO:0000313" key="10">
    <source>
        <dbReference type="EMBL" id="WIY47813.1"/>
    </source>
</evidence>
<dbReference type="SMART" id="SM00316">
    <property type="entry name" value="S1"/>
    <property type="match status" value="1"/>
</dbReference>
<evidence type="ECO:0000313" key="11">
    <source>
        <dbReference type="Proteomes" id="UP001242732"/>
    </source>
</evidence>
<sequence length="758" mass="82446">MSMFNKVTKTFQWGDKTVVMETGEIARQATGAVLVNIDDTVVLATVVASKSAKPGQDFFPLTVDYIEKTYAAGKIPGSFFKREAKPSELETLTSRLIDRPIRPLFPEGFYNEVHVVIHTVSLNPEVDADIAAMIAVSAALSVSGIPFNGPIGAARVGYINGEYVLNPGQTARKNSQMDLVVAGTEAAVLMVESEAQQLSEDIMLGAVVFGHEQGRIAINAIHELVRDAGKPVWDWQPAAKDEPFIAKVTQLAEEKLRAAYQIRSKQARTQALREASASVLESLKAEGADFDAVKVEALLFDIEAKIVRSQILAGEPRIDGRDTRTVRPIEIRNSVLPRTHGSALFTRGETQALVVSTLGTERDAQRIDALAGEFEDRFMFHYNMPPFATGEVGRMGSTKRREIGHGRLAKRALVAVLPTKEEFPYTIRVVSEITESNGSSSMASVCGGCLSMMDAGVPMKAHVAGIAMGLIKEDNRFAVLTDILGDEDHLGDMDFKVAGTTAGITALQMDIKIQGITKEIMQVALAQAKEARLHILGKMQEAMGEAKTEVSSFAPKLYTMKINPEKIRDVIGKGGAVIRALTEETGTQINIDEDGTITIASTDSAKADEAKRRIEQITAEVEIGKIYEGPVVKILDFGALINLLPGKDGLLHISQIAHERVEKVTDYLTEGQVVKVKVLETDEKGRVKLSMRALLDRPMGDSGRPAPAERGERGDRGDRGDRPERGERRERREPAGADQQQQQQQSTGAGEHSGQMDA</sequence>
<comment type="similarity">
    <text evidence="1 7">Belongs to the polyribonucleotide nucleotidyltransferase family.</text>
</comment>
<reference evidence="10 11" key="1">
    <citation type="submission" date="2023-06" db="EMBL/GenBank/DDBJ databases">
        <authorList>
            <person name="Ham H."/>
            <person name="Park D.S."/>
        </authorList>
    </citation>
    <scope>NUCLEOTIDE SEQUENCE [LARGE SCALE GENOMIC DNA]</scope>
    <source>
        <strain evidence="10 11">KACC 17005</strain>
    </source>
</reference>
<dbReference type="InterPro" id="IPR004088">
    <property type="entry name" value="KH_dom_type_1"/>
</dbReference>
<dbReference type="InterPro" id="IPR012162">
    <property type="entry name" value="PNPase"/>
</dbReference>
<evidence type="ECO:0000256" key="2">
    <source>
        <dbReference type="ARBA" id="ARBA00022490"/>
    </source>
</evidence>
<dbReference type="RefSeq" id="WP_011794402.1">
    <property type="nucleotide sequence ID" value="NZ_CP023687.1"/>
</dbReference>
<comment type="catalytic activity">
    <reaction evidence="7">
        <text>RNA(n+1) + phosphate = RNA(n) + a ribonucleoside 5'-diphosphate</text>
        <dbReference type="Rhea" id="RHEA:22096"/>
        <dbReference type="Rhea" id="RHEA-COMP:14527"/>
        <dbReference type="Rhea" id="RHEA-COMP:17342"/>
        <dbReference type="ChEBI" id="CHEBI:43474"/>
        <dbReference type="ChEBI" id="CHEBI:57930"/>
        <dbReference type="ChEBI" id="CHEBI:140395"/>
        <dbReference type="EC" id="2.7.7.8"/>
    </reaction>
</comment>
<dbReference type="CDD" id="cd02393">
    <property type="entry name" value="KH-I_PNPase"/>
    <property type="match status" value="1"/>
</dbReference>
<dbReference type="SUPFAM" id="SSF55666">
    <property type="entry name" value="Ribonuclease PH domain 2-like"/>
    <property type="match status" value="2"/>
</dbReference>
<dbReference type="InterPro" id="IPR027408">
    <property type="entry name" value="PNPase/RNase_PH_dom_sf"/>
</dbReference>
<dbReference type="Gene3D" id="3.30.230.70">
    <property type="entry name" value="GHMP Kinase, N-terminal domain"/>
    <property type="match status" value="2"/>
</dbReference>
<dbReference type="EC" id="2.7.7.8" evidence="7"/>
<dbReference type="Pfam" id="PF01138">
    <property type="entry name" value="RNase_PH"/>
    <property type="match status" value="2"/>
</dbReference>
<dbReference type="PANTHER" id="PTHR11252">
    <property type="entry name" value="POLYRIBONUCLEOTIDE NUCLEOTIDYLTRANSFERASE"/>
    <property type="match status" value="1"/>
</dbReference>
<dbReference type="SUPFAM" id="SSF46915">
    <property type="entry name" value="Polynucleotide phosphorylase/guanosine pentaphosphate synthase (PNPase/GPSI), domain 3"/>
    <property type="match status" value="1"/>
</dbReference>
<feature type="compositionally biased region" description="Basic and acidic residues" evidence="8">
    <location>
        <begin position="707"/>
        <end position="735"/>
    </location>
</feature>
<feature type="region of interest" description="Disordered" evidence="8">
    <location>
        <begin position="692"/>
        <end position="758"/>
    </location>
</feature>
<keyword evidence="4 7" id="KW-0548">Nucleotidyltransferase</keyword>
<evidence type="ECO:0000259" key="9">
    <source>
        <dbReference type="PROSITE" id="PS50126"/>
    </source>
</evidence>
<dbReference type="InterPro" id="IPR015848">
    <property type="entry name" value="PNPase_PH_RNA-bd_bac/org-type"/>
</dbReference>
<dbReference type="Gene3D" id="3.30.1370.10">
    <property type="entry name" value="K Homology domain, type 1"/>
    <property type="match status" value="1"/>
</dbReference>
<dbReference type="PANTHER" id="PTHR11252:SF0">
    <property type="entry name" value="POLYRIBONUCLEOTIDE NUCLEOTIDYLTRANSFERASE 1, MITOCHONDRIAL"/>
    <property type="match status" value="1"/>
</dbReference>
<name>A0ABY9AMS5_PARCI</name>
<evidence type="ECO:0000256" key="3">
    <source>
        <dbReference type="ARBA" id="ARBA00022679"/>
    </source>
</evidence>
<dbReference type="EMBL" id="CP127363">
    <property type="protein sequence ID" value="WIY47813.1"/>
    <property type="molecule type" value="Genomic_DNA"/>
</dbReference>
<dbReference type="SUPFAM" id="SSF54791">
    <property type="entry name" value="Eukaryotic type KH-domain (KH-domain type I)"/>
    <property type="match status" value="1"/>
</dbReference>
<dbReference type="GO" id="GO:0004654">
    <property type="term" value="F:polyribonucleotide nucleotidyltransferase activity"/>
    <property type="evidence" value="ECO:0007669"/>
    <property type="project" value="UniProtKB-EC"/>
</dbReference>
<dbReference type="InterPro" id="IPR020568">
    <property type="entry name" value="Ribosomal_Su5_D2-typ_SF"/>
</dbReference>
<comment type="cofactor">
    <cofactor evidence="7">
        <name>Mg(2+)</name>
        <dbReference type="ChEBI" id="CHEBI:18420"/>
    </cofactor>
</comment>
<dbReference type="NCBIfam" id="TIGR03591">
    <property type="entry name" value="polynuc_phos"/>
    <property type="match status" value="1"/>
</dbReference>
<keyword evidence="11" id="KW-1185">Reference proteome</keyword>
<feature type="binding site" evidence="7">
    <location>
        <position position="488"/>
    </location>
    <ligand>
        <name>Mg(2+)</name>
        <dbReference type="ChEBI" id="CHEBI:18420"/>
    </ligand>
</feature>
<keyword evidence="6 7" id="KW-0694">RNA-binding</keyword>
<proteinExistence type="inferred from homology"/>
<evidence type="ECO:0000256" key="8">
    <source>
        <dbReference type="SAM" id="MobiDB-lite"/>
    </source>
</evidence>
<dbReference type="InterPro" id="IPR036456">
    <property type="entry name" value="PNPase_PH_RNA-bd_sf"/>
</dbReference>
<dbReference type="InterPro" id="IPR003029">
    <property type="entry name" value="S1_domain"/>
</dbReference>
<dbReference type="Gene3D" id="2.40.50.140">
    <property type="entry name" value="Nucleic acid-binding proteins"/>
    <property type="match status" value="1"/>
</dbReference>
<dbReference type="SUPFAM" id="SSF54211">
    <property type="entry name" value="Ribosomal protein S5 domain 2-like"/>
    <property type="match status" value="2"/>
</dbReference>
<dbReference type="PROSITE" id="PS50126">
    <property type="entry name" value="S1"/>
    <property type="match status" value="1"/>
</dbReference>
<dbReference type="HAMAP" id="MF_01595">
    <property type="entry name" value="PNPase"/>
    <property type="match status" value="1"/>
</dbReference>
<dbReference type="CDD" id="cd11363">
    <property type="entry name" value="RNase_PH_PNPase_1"/>
    <property type="match status" value="1"/>
</dbReference>
<dbReference type="NCBIfam" id="NF008805">
    <property type="entry name" value="PRK11824.1"/>
    <property type="match status" value="1"/>
</dbReference>
<dbReference type="InterPro" id="IPR036345">
    <property type="entry name" value="ExoRNase_PH_dom2_sf"/>
</dbReference>
<feature type="domain" description="S1 motif" evidence="9">
    <location>
        <begin position="624"/>
        <end position="692"/>
    </location>
</feature>
<evidence type="ECO:0000256" key="1">
    <source>
        <dbReference type="ARBA" id="ARBA00007404"/>
    </source>
</evidence>
<dbReference type="CDD" id="cd11364">
    <property type="entry name" value="RNase_PH_PNPase_2"/>
    <property type="match status" value="1"/>
</dbReference>
<organism evidence="10 11">
    <name type="scientific">Paracidovorax citrulli</name>
    <name type="common">Acidovorax citrulli</name>
    <dbReference type="NCBI Taxonomy" id="80869"/>
    <lineage>
        <taxon>Bacteria</taxon>
        <taxon>Pseudomonadati</taxon>
        <taxon>Pseudomonadota</taxon>
        <taxon>Betaproteobacteria</taxon>
        <taxon>Burkholderiales</taxon>
        <taxon>Comamonadaceae</taxon>
        <taxon>Paracidovorax</taxon>
    </lineage>
</organism>
<keyword evidence="2 7" id="KW-0963">Cytoplasm</keyword>
<feature type="binding site" evidence="7">
    <location>
        <position position="494"/>
    </location>
    <ligand>
        <name>Mg(2+)</name>
        <dbReference type="ChEBI" id="CHEBI:18420"/>
    </ligand>
</feature>
<evidence type="ECO:0000256" key="4">
    <source>
        <dbReference type="ARBA" id="ARBA00022695"/>
    </source>
</evidence>
<dbReference type="Pfam" id="PF03725">
    <property type="entry name" value="RNase_PH_C"/>
    <property type="match status" value="1"/>
</dbReference>
<dbReference type="InterPro" id="IPR036612">
    <property type="entry name" value="KH_dom_type_1_sf"/>
</dbReference>
<dbReference type="CDD" id="cd04472">
    <property type="entry name" value="S1_PNPase"/>
    <property type="match status" value="1"/>
</dbReference>
<dbReference type="Pfam" id="PF00013">
    <property type="entry name" value="KH_1"/>
    <property type="match status" value="1"/>
</dbReference>
<keyword evidence="7" id="KW-0479">Metal-binding</keyword>
<dbReference type="Pfam" id="PF03726">
    <property type="entry name" value="PNPase"/>
    <property type="match status" value="1"/>
</dbReference>
<gene>
    <name evidence="7 10" type="primary">pnp</name>
    <name evidence="10" type="ORF">QRO08_18555</name>
</gene>
<dbReference type="InterPro" id="IPR004087">
    <property type="entry name" value="KH_dom"/>
</dbReference>
<dbReference type="PIRSF" id="PIRSF005499">
    <property type="entry name" value="PNPase"/>
    <property type="match status" value="1"/>
</dbReference>
<dbReference type="PROSITE" id="PS50084">
    <property type="entry name" value="KH_TYPE_1"/>
    <property type="match status" value="1"/>
</dbReference>
<keyword evidence="3 7" id="KW-0808">Transferase</keyword>
<dbReference type="Pfam" id="PF00575">
    <property type="entry name" value="S1"/>
    <property type="match status" value="1"/>
</dbReference>
<comment type="function">
    <text evidence="7">Involved in mRNA degradation. Catalyzes the phosphorolysis of single-stranded polyribonucleotides processively in the 3'- to 5'-direction.</text>
</comment>
<comment type="subcellular location">
    <subcellularLocation>
        <location evidence="7">Cytoplasm</location>
    </subcellularLocation>
</comment>
<dbReference type="InterPro" id="IPR001247">
    <property type="entry name" value="ExoRNase_PH_dom1"/>
</dbReference>
<dbReference type="SMART" id="SM00322">
    <property type="entry name" value="KH"/>
    <property type="match status" value="1"/>
</dbReference>
<dbReference type="GeneID" id="79790921"/>
<dbReference type="SUPFAM" id="SSF50249">
    <property type="entry name" value="Nucleic acid-binding proteins"/>
    <property type="match status" value="1"/>
</dbReference>
<evidence type="ECO:0000256" key="6">
    <source>
        <dbReference type="ARBA" id="ARBA00022884"/>
    </source>
</evidence>
<keyword evidence="5 7" id="KW-0460">Magnesium</keyword>